<protein>
    <submittedName>
        <fullName evidence="1">Uncharacterized protein</fullName>
    </submittedName>
</protein>
<evidence type="ECO:0000313" key="2">
    <source>
        <dbReference type="Proteomes" id="UP001150531"/>
    </source>
</evidence>
<proteinExistence type="predicted"/>
<dbReference type="RefSeq" id="WP_273899585.1">
    <property type="nucleotide sequence ID" value="NZ_JAMDGS010000010.1"/>
</dbReference>
<evidence type="ECO:0000313" key="1">
    <source>
        <dbReference type="EMBL" id="MDD1125821.1"/>
    </source>
</evidence>
<dbReference type="EMBL" id="JAMDGS010000010">
    <property type="protein sequence ID" value="MDD1125821.1"/>
    <property type="molecule type" value="Genomic_DNA"/>
</dbReference>
<accession>A0ABT5PQL6</accession>
<gene>
    <name evidence="1" type="ORF">M5G18_14615</name>
</gene>
<keyword evidence="2" id="KW-1185">Reference proteome</keyword>
<dbReference type="Proteomes" id="UP001150531">
    <property type="component" value="Unassembled WGS sequence"/>
</dbReference>
<name>A0ABT5PQL6_9PSED</name>
<organism evidence="1 2">
    <name type="scientific">Pseudomonas aphyarum</name>
    <dbReference type="NCBI Taxonomy" id="2942629"/>
    <lineage>
        <taxon>Bacteria</taxon>
        <taxon>Pseudomonadati</taxon>
        <taxon>Pseudomonadota</taxon>
        <taxon>Gammaproteobacteria</taxon>
        <taxon>Pseudomonadales</taxon>
        <taxon>Pseudomonadaceae</taxon>
        <taxon>Pseudomonas</taxon>
    </lineage>
</organism>
<reference evidence="1" key="1">
    <citation type="submission" date="2022-05" db="EMBL/GenBank/DDBJ databases">
        <title>Novel Pseudomonas spp. Isolated from a Rainbow Trout Aquaculture Facility.</title>
        <authorList>
            <person name="Testerman T."/>
            <person name="Graf J."/>
        </authorList>
    </citation>
    <scope>NUCLEOTIDE SEQUENCE</scope>
    <source>
        <strain evidence="1">ID386</strain>
    </source>
</reference>
<sequence length="117" mass="13346">MIKIRREQIEVLERAQQQAFGETVVEFFHQEHPVRCAQRGRRDVIHLVEKFTPRVVMHGISSQVEVVTVLETLLLSRLNLNSRFDAETIDAVFAKSGHTFDDLNDGLRAVLTFASEG</sequence>
<comment type="caution">
    <text evidence="1">The sequence shown here is derived from an EMBL/GenBank/DDBJ whole genome shotgun (WGS) entry which is preliminary data.</text>
</comment>